<evidence type="ECO:0000256" key="6">
    <source>
        <dbReference type="ARBA" id="ARBA00023054"/>
    </source>
</evidence>
<evidence type="ECO:0000259" key="13">
    <source>
        <dbReference type="Pfam" id="PF10458"/>
    </source>
</evidence>
<comment type="subcellular location">
    <subcellularLocation>
        <location evidence="10">Cytoplasm</location>
    </subcellularLocation>
</comment>
<comment type="function">
    <text evidence="10">Catalyzes the attachment of valine to tRNA(Val). As ValRS can inadvertently accommodate and process structurally similar amino acids such as threonine, to avoid such errors, it has a 'posttransfer' editing activity that hydrolyzes mischarged Thr-tRNA(Val) in a tRNA-dependent manner.</text>
</comment>
<evidence type="ECO:0000256" key="7">
    <source>
        <dbReference type="ARBA" id="ARBA00023146"/>
    </source>
</evidence>
<sequence>MSEMPKSYDPKLYEDSIYKQWEESGFFNPDNLNGEPYSIMMPPPNVTGVLHLGHALENALLDTMARYQRMLGKKVLLVPGTDHAALPTQAKVEKLLMQEGIKNPRQEFGREKLVEKIKEFAENSKSTILSQVKKMGTSCDWSRLAYTFDEDRSKAVNEMFKRMYDDGLIYRGYRVVNWSVTGQSTCSDDEVVHVERAAKLYTFKYNKDFPITIATTRPETKLGDTAVAVNPKDDRYQKYVGKTYHIDVGAAKLLEIKIIADDGVEMNFGTGALGVTPAHSPIDFEMYEKQKAKGDPIGIVPVIGLDGKMTEAAGKNYQGLTVEVAREKFVQWLKANNLLEKEEEIVQNVGTSDRFGDVIEAIPMTQWWLNMRQEIPGRSKSLKDLLREAVTTGLENNPEQTVYITPDRFKKLYLDRIDNLRDWCLSRQIWWGHRIPVWYRSTSFDSARDKSLTAGHEEIFCGTTDPKGDGWEQDPDTLDTWFSSGLWTFSTLGWPPRQAPSTWFETSRDKPNDLETFHPTSWIQMGYEIRDLWMLRMILMSSYALKQIPFKNVYFHGMLRDESGKKFSKSSGNNIDPLDVIQHYGTDALRWSVLSGIAPGNDSKFYEEKIVGARNLVNKLWNIARFISTTAKITTSNSIPTAVTLSDQWILARLNETVKTVTENIEKYNFSYAGEALRDFTWNDLADWYLEIAKIESKKDEILNYILPTLLKLWHPYMPFVTEAIWQEMFGGEKMLMVEKWPALFDIAASNVVQPDFTIIQSIITAIRAVRAEHKIEPAKKISVTVKTSDKKLFVANEEVIIGLARLDNLVFDAGYQKNNSTVGFVIAGMEIFVDLSGAVDVVKEREQLQNEISRIEPYIESLEKKLSNQEFTQNAPAEVVEAEQKKLNEAKEKLAKLINQQKQLL</sequence>
<dbReference type="Gene3D" id="3.40.50.620">
    <property type="entry name" value="HUPs"/>
    <property type="match status" value="2"/>
</dbReference>
<dbReference type="Pfam" id="PF10458">
    <property type="entry name" value="Val_tRNA-synt_C"/>
    <property type="match status" value="1"/>
</dbReference>
<comment type="domain">
    <text evidence="10">ValRS has two distinct active sites: one for aminoacylation and one for editing. The misactivated threonine is translocated from the active site to the editing site.</text>
</comment>
<dbReference type="Gene3D" id="1.10.730.10">
    <property type="entry name" value="Isoleucyl-tRNA Synthetase, Domain 1"/>
    <property type="match status" value="1"/>
</dbReference>
<comment type="catalytic activity">
    <reaction evidence="8 10">
        <text>tRNA(Val) + L-valine + ATP = L-valyl-tRNA(Val) + AMP + diphosphate</text>
        <dbReference type="Rhea" id="RHEA:10704"/>
        <dbReference type="Rhea" id="RHEA-COMP:9672"/>
        <dbReference type="Rhea" id="RHEA-COMP:9708"/>
        <dbReference type="ChEBI" id="CHEBI:30616"/>
        <dbReference type="ChEBI" id="CHEBI:33019"/>
        <dbReference type="ChEBI" id="CHEBI:57762"/>
        <dbReference type="ChEBI" id="CHEBI:78442"/>
        <dbReference type="ChEBI" id="CHEBI:78537"/>
        <dbReference type="ChEBI" id="CHEBI:456215"/>
        <dbReference type="EC" id="6.1.1.9"/>
    </reaction>
</comment>
<dbReference type="GO" id="GO:0002161">
    <property type="term" value="F:aminoacyl-tRNA deacylase activity"/>
    <property type="evidence" value="ECO:0007669"/>
    <property type="project" value="InterPro"/>
</dbReference>
<keyword evidence="3 10" id="KW-0547">Nucleotide-binding</keyword>
<dbReference type="InterPro" id="IPR037118">
    <property type="entry name" value="Val-tRNA_synth_C_sf"/>
</dbReference>
<dbReference type="InterPro" id="IPR014729">
    <property type="entry name" value="Rossmann-like_a/b/a_fold"/>
</dbReference>
<accession>A0A1F6N4Q5</accession>
<evidence type="ECO:0000256" key="5">
    <source>
        <dbReference type="ARBA" id="ARBA00022917"/>
    </source>
</evidence>
<evidence type="ECO:0000256" key="2">
    <source>
        <dbReference type="ARBA" id="ARBA00022598"/>
    </source>
</evidence>
<dbReference type="EC" id="6.1.1.9" evidence="10"/>
<comment type="domain">
    <text evidence="10">The C-terminal coiled-coil domain is crucial for aminoacylation activity.</text>
</comment>
<dbReference type="GO" id="GO:0004832">
    <property type="term" value="F:valine-tRNA ligase activity"/>
    <property type="evidence" value="ECO:0007669"/>
    <property type="project" value="UniProtKB-UniRule"/>
</dbReference>
<dbReference type="PANTHER" id="PTHR11946">
    <property type="entry name" value="VALYL-TRNA SYNTHETASES"/>
    <property type="match status" value="1"/>
</dbReference>
<keyword evidence="2 10" id="KW-0436">Ligase</keyword>
<evidence type="ECO:0000256" key="10">
    <source>
        <dbReference type="HAMAP-Rule" id="MF_02004"/>
    </source>
</evidence>
<evidence type="ECO:0000256" key="4">
    <source>
        <dbReference type="ARBA" id="ARBA00022840"/>
    </source>
</evidence>
<dbReference type="PANTHER" id="PTHR11946:SF93">
    <property type="entry name" value="VALINE--TRNA LIGASE, CHLOROPLASTIC_MITOCHONDRIAL 2"/>
    <property type="match status" value="1"/>
</dbReference>
<evidence type="ECO:0000256" key="9">
    <source>
        <dbReference type="ARBA" id="ARBA00060830"/>
    </source>
</evidence>
<dbReference type="InterPro" id="IPR001412">
    <property type="entry name" value="aa-tRNA-synth_I_CS"/>
</dbReference>
<dbReference type="AlphaFoldDB" id="A0A1F6N4Q5"/>
<keyword evidence="5 10" id="KW-0648">Protein biosynthesis</keyword>
<evidence type="ECO:0000256" key="8">
    <source>
        <dbReference type="ARBA" id="ARBA00047552"/>
    </source>
</evidence>
<dbReference type="Gene3D" id="3.90.740.10">
    <property type="entry name" value="Valyl/Leucyl/Isoleucyl-tRNA synthetase, editing domain"/>
    <property type="match status" value="1"/>
</dbReference>
<dbReference type="SUPFAM" id="SSF46589">
    <property type="entry name" value="tRNA-binding arm"/>
    <property type="match status" value="1"/>
</dbReference>
<dbReference type="Gene3D" id="1.10.287.380">
    <property type="entry name" value="Valyl-tRNA synthetase, C-terminal domain"/>
    <property type="match status" value="1"/>
</dbReference>
<gene>
    <name evidence="10" type="primary">valS</name>
    <name evidence="14" type="ORF">A2983_00820</name>
</gene>
<comment type="subunit">
    <text evidence="10">Monomer.</text>
</comment>
<dbReference type="SUPFAM" id="SSF52374">
    <property type="entry name" value="Nucleotidylyl transferase"/>
    <property type="match status" value="1"/>
</dbReference>
<evidence type="ECO:0000256" key="1">
    <source>
        <dbReference type="ARBA" id="ARBA00022490"/>
    </source>
</evidence>
<dbReference type="InterPro" id="IPR033705">
    <property type="entry name" value="Anticodon_Ia_Val"/>
</dbReference>
<feature type="short sequence motif" description="'KMSKS' region" evidence="10">
    <location>
        <begin position="566"/>
        <end position="570"/>
    </location>
</feature>
<dbReference type="InterPro" id="IPR013155">
    <property type="entry name" value="M/V/L/I-tRNA-synth_anticd-bd"/>
</dbReference>
<feature type="domain" description="Valyl-tRNA synthetase tRNA-binding arm" evidence="13">
    <location>
        <begin position="841"/>
        <end position="905"/>
    </location>
</feature>
<dbReference type="NCBIfam" id="NF004349">
    <property type="entry name" value="PRK05729.1"/>
    <property type="match status" value="1"/>
</dbReference>
<protein>
    <recommendedName>
        <fullName evidence="10">Valine--tRNA ligase</fullName>
        <ecNumber evidence="10">6.1.1.9</ecNumber>
    </recommendedName>
    <alternativeName>
        <fullName evidence="10">Valyl-tRNA synthetase</fullName>
        <shortName evidence="10">ValRS</shortName>
    </alternativeName>
</protein>
<dbReference type="InterPro" id="IPR019499">
    <property type="entry name" value="Val-tRNA_synth_tRNA-bd"/>
</dbReference>
<dbReference type="GO" id="GO:0005829">
    <property type="term" value="C:cytosol"/>
    <property type="evidence" value="ECO:0007669"/>
    <property type="project" value="TreeGrafter"/>
</dbReference>
<dbReference type="Pfam" id="PF08264">
    <property type="entry name" value="Anticodon_1"/>
    <property type="match status" value="1"/>
</dbReference>
<dbReference type="Proteomes" id="UP000177040">
    <property type="component" value="Unassembled WGS sequence"/>
</dbReference>
<dbReference type="InterPro" id="IPR002303">
    <property type="entry name" value="Valyl-tRNA_ligase"/>
</dbReference>
<feature type="short sequence motif" description="'HIGH' region" evidence="10">
    <location>
        <begin position="44"/>
        <end position="54"/>
    </location>
</feature>
<feature type="binding site" evidence="10">
    <location>
        <position position="569"/>
    </location>
    <ligand>
        <name>ATP</name>
        <dbReference type="ChEBI" id="CHEBI:30616"/>
    </ligand>
</feature>
<keyword evidence="1 10" id="KW-0963">Cytoplasm</keyword>
<dbReference type="CDD" id="cd07962">
    <property type="entry name" value="Anticodon_Ia_Val"/>
    <property type="match status" value="1"/>
</dbReference>
<evidence type="ECO:0000256" key="3">
    <source>
        <dbReference type="ARBA" id="ARBA00022741"/>
    </source>
</evidence>
<feature type="domain" description="Methionyl/Valyl/Leucyl/Isoleucyl-tRNA synthetase anticodon-binding" evidence="12">
    <location>
        <begin position="647"/>
        <end position="785"/>
    </location>
</feature>
<dbReference type="InterPro" id="IPR009008">
    <property type="entry name" value="Val/Leu/Ile-tRNA-synth_edit"/>
</dbReference>
<dbReference type="InterPro" id="IPR002300">
    <property type="entry name" value="aa-tRNA-synth_Ia"/>
</dbReference>
<dbReference type="PRINTS" id="PR00986">
    <property type="entry name" value="TRNASYNTHVAL"/>
</dbReference>
<dbReference type="InterPro" id="IPR010978">
    <property type="entry name" value="tRNA-bd_arm"/>
</dbReference>
<keyword evidence="7 10" id="KW-0030">Aminoacyl-tRNA synthetase</keyword>
<dbReference type="EMBL" id="MFQH01000001">
    <property type="protein sequence ID" value="OGH78861.1"/>
    <property type="molecule type" value="Genomic_DNA"/>
</dbReference>
<reference evidence="14 15" key="1">
    <citation type="journal article" date="2016" name="Nat. Commun.">
        <title>Thousands of microbial genomes shed light on interconnected biogeochemical processes in an aquifer system.</title>
        <authorList>
            <person name="Anantharaman K."/>
            <person name="Brown C.T."/>
            <person name="Hug L.A."/>
            <person name="Sharon I."/>
            <person name="Castelle C.J."/>
            <person name="Probst A.J."/>
            <person name="Thomas B.C."/>
            <person name="Singh A."/>
            <person name="Wilkins M.J."/>
            <person name="Karaoz U."/>
            <person name="Brodie E.L."/>
            <person name="Williams K.H."/>
            <person name="Hubbard S.S."/>
            <person name="Banfield J.F."/>
        </authorList>
    </citation>
    <scope>NUCLEOTIDE SEQUENCE [LARGE SCALE GENOMIC DNA]</scope>
</reference>
<dbReference type="SUPFAM" id="SSF47323">
    <property type="entry name" value="Anticodon-binding domain of a subclass of class I aminoacyl-tRNA synthetases"/>
    <property type="match status" value="1"/>
</dbReference>
<evidence type="ECO:0000313" key="14">
    <source>
        <dbReference type="EMBL" id="OGH78861.1"/>
    </source>
</evidence>
<proteinExistence type="inferred from homology"/>
<dbReference type="SUPFAM" id="SSF50677">
    <property type="entry name" value="ValRS/IleRS/LeuRS editing domain"/>
    <property type="match status" value="1"/>
</dbReference>
<evidence type="ECO:0000259" key="11">
    <source>
        <dbReference type="Pfam" id="PF00133"/>
    </source>
</evidence>
<feature type="domain" description="Aminoacyl-tRNA synthetase class Ia" evidence="11">
    <location>
        <begin position="17"/>
        <end position="595"/>
    </location>
</feature>
<dbReference type="FunFam" id="1.10.287.380:FF:000001">
    <property type="entry name" value="Valine--tRNA ligase"/>
    <property type="match status" value="1"/>
</dbReference>
<keyword evidence="4 10" id="KW-0067">ATP-binding</keyword>
<dbReference type="GO" id="GO:0005524">
    <property type="term" value="F:ATP binding"/>
    <property type="evidence" value="ECO:0007669"/>
    <property type="project" value="UniProtKB-UniRule"/>
</dbReference>
<dbReference type="NCBIfam" id="TIGR00422">
    <property type="entry name" value="valS"/>
    <property type="match status" value="1"/>
</dbReference>
<dbReference type="HAMAP" id="MF_02004">
    <property type="entry name" value="Val_tRNA_synth_type1"/>
    <property type="match status" value="1"/>
</dbReference>
<evidence type="ECO:0000259" key="12">
    <source>
        <dbReference type="Pfam" id="PF08264"/>
    </source>
</evidence>
<dbReference type="Pfam" id="PF00133">
    <property type="entry name" value="tRNA-synt_1"/>
    <property type="match status" value="1"/>
</dbReference>
<dbReference type="PROSITE" id="PS00178">
    <property type="entry name" value="AA_TRNA_LIGASE_I"/>
    <property type="match status" value="1"/>
</dbReference>
<keyword evidence="6 10" id="KW-0175">Coiled coil</keyword>
<name>A0A1F6N4Q5_9BACT</name>
<dbReference type="GO" id="GO:0006438">
    <property type="term" value="P:valyl-tRNA aminoacylation"/>
    <property type="evidence" value="ECO:0007669"/>
    <property type="project" value="UniProtKB-UniRule"/>
</dbReference>
<dbReference type="InterPro" id="IPR009080">
    <property type="entry name" value="tRNAsynth_Ia_anticodon-bd"/>
</dbReference>
<comment type="caution">
    <text evidence="14">The sequence shown here is derived from an EMBL/GenBank/DDBJ whole genome shotgun (WGS) entry which is preliminary data.</text>
</comment>
<evidence type="ECO:0000313" key="15">
    <source>
        <dbReference type="Proteomes" id="UP000177040"/>
    </source>
</evidence>
<organism evidence="14 15">
    <name type="scientific">Candidatus Magasanikbacteria bacterium RIFCSPLOWO2_01_FULL_40_15</name>
    <dbReference type="NCBI Taxonomy" id="1798686"/>
    <lineage>
        <taxon>Bacteria</taxon>
        <taxon>Candidatus Magasanikiibacteriota</taxon>
    </lineage>
</organism>
<feature type="coiled-coil region" evidence="10">
    <location>
        <begin position="878"/>
        <end position="905"/>
    </location>
</feature>
<comment type="similarity">
    <text evidence="9 10">Belongs to the class-I aminoacyl-tRNA synthetase family. ValS type 1 subfamily.</text>
</comment>